<dbReference type="EMBL" id="BMTF01000010">
    <property type="protein sequence ID" value="GGV86119.1"/>
    <property type="molecule type" value="Genomic_DNA"/>
</dbReference>
<dbReference type="InterPro" id="IPR015068">
    <property type="entry name" value="DUF1877"/>
</dbReference>
<organism evidence="1 2">
    <name type="scientific">Streptomyces gelaticus</name>
    <dbReference type="NCBI Taxonomy" id="285446"/>
    <lineage>
        <taxon>Bacteria</taxon>
        <taxon>Bacillati</taxon>
        <taxon>Actinomycetota</taxon>
        <taxon>Actinomycetes</taxon>
        <taxon>Kitasatosporales</taxon>
        <taxon>Streptomycetaceae</taxon>
        <taxon>Streptomyces</taxon>
    </lineage>
</organism>
<evidence type="ECO:0008006" key="3">
    <source>
        <dbReference type="Google" id="ProtNLM"/>
    </source>
</evidence>
<dbReference type="Proteomes" id="UP000660675">
    <property type="component" value="Unassembled WGS sequence"/>
</dbReference>
<evidence type="ECO:0000313" key="2">
    <source>
        <dbReference type="Proteomes" id="UP000660675"/>
    </source>
</evidence>
<evidence type="ECO:0000313" key="1">
    <source>
        <dbReference type="EMBL" id="GGV86119.1"/>
    </source>
</evidence>
<comment type="caution">
    <text evidence="1">The sequence shown here is derived from an EMBL/GenBank/DDBJ whole genome shotgun (WGS) entry which is preliminary data.</text>
</comment>
<reference evidence="2" key="1">
    <citation type="journal article" date="2019" name="Int. J. Syst. Evol. Microbiol.">
        <title>The Global Catalogue of Microorganisms (GCM) 10K type strain sequencing project: providing services to taxonomists for standard genome sequencing and annotation.</title>
        <authorList>
            <consortium name="The Broad Institute Genomics Platform"/>
            <consortium name="The Broad Institute Genome Sequencing Center for Infectious Disease"/>
            <person name="Wu L."/>
            <person name="Ma J."/>
        </authorList>
    </citation>
    <scope>NUCLEOTIDE SEQUENCE [LARGE SCALE GENOMIC DNA]</scope>
    <source>
        <strain evidence="2">JCM 4376</strain>
    </source>
</reference>
<sequence>MRRSNPGRADTPICWGVGSVRSARQPGRRNGGLVAVSIHLHFRAVAESEIRDDHTWLAAFMSEAWDNHPDEYAAGIANSIDKVFGSVNDFYATAGVLDADAAESWMLPIYGGRPVAHTADADPSDPPLMILEPPGVSQAADFLATVPFDEFWNVAGGRAREDAQVGREFLDHHKDLQGFYGRAASAGHAVVKAVWA</sequence>
<proteinExistence type="predicted"/>
<accession>A0ABQ2VZ58</accession>
<keyword evidence="2" id="KW-1185">Reference proteome</keyword>
<name>A0ABQ2VZ58_9ACTN</name>
<protein>
    <recommendedName>
        <fullName evidence="3">DUF1877 family protein</fullName>
    </recommendedName>
</protein>
<gene>
    <name evidence="1" type="ORF">GCM10015535_33720</name>
</gene>
<dbReference type="Pfam" id="PF08974">
    <property type="entry name" value="DUF1877"/>
    <property type="match status" value="1"/>
</dbReference>